<gene>
    <name evidence="2" type="ORF">CBYS24578_00015228</name>
</gene>
<feature type="signal peptide" evidence="1">
    <location>
        <begin position="1"/>
        <end position="19"/>
    </location>
</feature>
<dbReference type="EMBL" id="CABFNO020001547">
    <property type="protein sequence ID" value="CAG9998508.1"/>
    <property type="molecule type" value="Genomic_DNA"/>
</dbReference>
<evidence type="ECO:0000256" key="1">
    <source>
        <dbReference type="SAM" id="SignalP"/>
    </source>
</evidence>
<comment type="caution">
    <text evidence="2">The sequence shown here is derived from an EMBL/GenBank/DDBJ whole genome shotgun (WGS) entry which is preliminary data.</text>
</comment>
<dbReference type="AlphaFoldDB" id="A0A9N9UT37"/>
<evidence type="ECO:0008006" key="4">
    <source>
        <dbReference type="Google" id="ProtNLM"/>
    </source>
</evidence>
<keyword evidence="3" id="KW-1185">Reference proteome</keyword>
<proteinExistence type="predicted"/>
<feature type="chain" id="PRO_5040481390" description="Secreted protein" evidence="1">
    <location>
        <begin position="20"/>
        <end position="123"/>
    </location>
</feature>
<protein>
    <recommendedName>
        <fullName evidence="4">Secreted protein</fullName>
    </recommendedName>
</protein>
<dbReference type="OrthoDB" id="4825549at2759"/>
<organism evidence="2 3">
    <name type="scientific">Clonostachys byssicola</name>
    <dbReference type="NCBI Taxonomy" id="160290"/>
    <lineage>
        <taxon>Eukaryota</taxon>
        <taxon>Fungi</taxon>
        <taxon>Dikarya</taxon>
        <taxon>Ascomycota</taxon>
        <taxon>Pezizomycotina</taxon>
        <taxon>Sordariomycetes</taxon>
        <taxon>Hypocreomycetidae</taxon>
        <taxon>Hypocreales</taxon>
        <taxon>Bionectriaceae</taxon>
        <taxon>Clonostachys</taxon>
    </lineage>
</organism>
<evidence type="ECO:0000313" key="3">
    <source>
        <dbReference type="Proteomes" id="UP000754883"/>
    </source>
</evidence>
<dbReference type="Proteomes" id="UP000754883">
    <property type="component" value="Unassembled WGS sequence"/>
</dbReference>
<evidence type="ECO:0000313" key="2">
    <source>
        <dbReference type="EMBL" id="CAG9998508.1"/>
    </source>
</evidence>
<accession>A0A9N9UT37</accession>
<reference evidence="2" key="1">
    <citation type="submission" date="2021-10" db="EMBL/GenBank/DDBJ databases">
        <authorList>
            <person name="Piombo E."/>
        </authorList>
    </citation>
    <scope>NUCLEOTIDE SEQUENCE</scope>
</reference>
<name>A0A9N9UT37_9HYPO</name>
<keyword evidence="1" id="KW-0732">Signal</keyword>
<sequence>MKPATIFSIIAGFAATANAGCYSGGEPWGDKATALAKAEQACRESLTGTYGSSGSGNGHRHRCINANNKALNFEIWHVKGGDRNLALAECKDGLQKEVNGCNTGGDTTYTNWRYKGDPNAGNC</sequence>